<accession>A0A814PH41</accession>
<comment type="caution">
    <text evidence="1">The sequence shown here is derived from an EMBL/GenBank/DDBJ whole genome shotgun (WGS) entry which is preliminary data.</text>
</comment>
<dbReference type="Proteomes" id="UP000663870">
    <property type="component" value="Unassembled WGS sequence"/>
</dbReference>
<keyword evidence="4" id="KW-1185">Reference proteome</keyword>
<evidence type="ECO:0000313" key="2">
    <source>
        <dbReference type="EMBL" id="CAF1313623.1"/>
    </source>
</evidence>
<reference evidence="1" key="1">
    <citation type="submission" date="2021-02" db="EMBL/GenBank/DDBJ databases">
        <authorList>
            <person name="Nowell W R."/>
        </authorList>
    </citation>
    <scope>NUCLEOTIDE SEQUENCE</scope>
</reference>
<evidence type="ECO:0000313" key="3">
    <source>
        <dbReference type="Proteomes" id="UP000663854"/>
    </source>
</evidence>
<organism evidence="1 3">
    <name type="scientific">Rotaria sordida</name>
    <dbReference type="NCBI Taxonomy" id="392033"/>
    <lineage>
        <taxon>Eukaryota</taxon>
        <taxon>Metazoa</taxon>
        <taxon>Spiralia</taxon>
        <taxon>Gnathifera</taxon>
        <taxon>Rotifera</taxon>
        <taxon>Eurotatoria</taxon>
        <taxon>Bdelloidea</taxon>
        <taxon>Philodinida</taxon>
        <taxon>Philodinidae</taxon>
        <taxon>Rotaria</taxon>
    </lineage>
</organism>
<dbReference type="Proteomes" id="UP000663854">
    <property type="component" value="Unassembled WGS sequence"/>
</dbReference>
<sequence length="176" mass="20821">MANFFEFSGDPNFERIGRRVSVPDNDIARCMYYLSCVFTAIEYDDNDMDRYSDYKNYWSLSENEQRYVFLLCIALSPDEFEDKVFFENDALTGPGSGNEFYEISQVRFQLMAVNAIVIAGQRRQVKRIMTYKRSWMQANYYGPMQRLTYQYNLQRRRQAVEEALRQQIQSGACIIS</sequence>
<dbReference type="AlphaFoldDB" id="A0A814PH41"/>
<protein>
    <submittedName>
        <fullName evidence="1">Uncharacterized protein</fullName>
    </submittedName>
</protein>
<name>A0A814PH41_9BILA</name>
<evidence type="ECO:0000313" key="1">
    <source>
        <dbReference type="EMBL" id="CAF1106021.1"/>
    </source>
</evidence>
<dbReference type="EMBL" id="CAJNOL010001211">
    <property type="protein sequence ID" value="CAF1313623.1"/>
    <property type="molecule type" value="Genomic_DNA"/>
</dbReference>
<proteinExistence type="predicted"/>
<dbReference type="EMBL" id="CAJNOH010000695">
    <property type="protein sequence ID" value="CAF1106021.1"/>
    <property type="molecule type" value="Genomic_DNA"/>
</dbReference>
<evidence type="ECO:0000313" key="4">
    <source>
        <dbReference type="Proteomes" id="UP000663870"/>
    </source>
</evidence>
<gene>
    <name evidence="2" type="ORF">JXQ802_LOCUS30158</name>
    <name evidence="1" type="ORF">PYM288_LOCUS19930</name>
</gene>